<dbReference type="AlphaFoldDB" id="A0AAW0H0Q9"/>
<keyword evidence="3" id="KW-0732">Signal</keyword>
<dbReference type="EMBL" id="JASBNA010000001">
    <property type="protein sequence ID" value="KAK7696421.1"/>
    <property type="molecule type" value="Genomic_DNA"/>
</dbReference>
<dbReference type="Proteomes" id="UP001385951">
    <property type="component" value="Unassembled WGS sequence"/>
</dbReference>
<protein>
    <submittedName>
        <fullName evidence="4">Uncharacterized protein</fullName>
    </submittedName>
</protein>
<organism evidence="4 5">
    <name type="scientific">Cerrena zonata</name>
    <dbReference type="NCBI Taxonomy" id="2478898"/>
    <lineage>
        <taxon>Eukaryota</taxon>
        <taxon>Fungi</taxon>
        <taxon>Dikarya</taxon>
        <taxon>Basidiomycota</taxon>
        <taxon>Agaricomycotina</taxon>
        <taxon>Agaricomycetes</taxon>
        <taxon>Polyporales</taxon>
        <taxon>Cerrenaceae</taxon>
        <taxon>Cerrena</taxon>
    </lineage>
</organism>
<keyword evidence="5" id="KW-1185">Reference proteome</keyword>
<name>A0AAW0H0Q9_9APHY</name>
<accession>A0AAW0H0Q9</accession>
<feature type="signal peptide" evidence="3">
    <location>
        <begin position="1"/>
        <end position="30"/>
    </location>
</feature>
<feature type="compositionally biased region" description="Pro residues" evidence="1">
    <location>
        <begin position="104"/>
        <end position="117"/>
    </location>
</feature>
<keyword evidence="2" id="KW-0812">Transmembrane</keyword>
<feature type="chain" id="PRO_5043821939" evidence="3">
    <location>
        <begin position="31"/>
        <end position="153"/>
    </location>
</feature>
<sequence>MMTSRMITRNSVLQVAALLWASSLLPTAHAYCYIDFNGFERCTLSHGARIGIAIGLIVLAAIFGVFAMMGIKRRRARMQQQNLAYVHNPVQNNQGHYYAGAPGYYPPPAGPNGPQYPPQSYTPYQGGYDPTAGFAPPQYAPPAGPPPAAEQKV</sequence>
<feature type="compositionally biased region" description="Low complexity" evidence="1">
    <location>
        <begin position="118"/>
        <end position="137"/>
    </location>
</feature>
<proteinExistence type="predicted"/>
<comment type="caution">
    <text evidence="4">The sequence shown here is derived from an EMBL/GenBank/DDBJ whole genome shotgun (WGS) entry which is preliminary data.</text>
</comment>
<evidence type="ECO:0000256" key="3">
    <source>
        <dbReference type="SAM" id="SignalP"/>
    </source>
</evidence>
<feature type="compositionally biased region" description="Pro residues" evidence="1">
    <location>
        <begin position="138"/>
        <end position="153"/>
    </location>
</feature>
<evidence type="ECO:0000256" key="1">
    <source>
        <dbReference type="SAM" id="MobiDB-lite"/>
    </source>
</evidence>
<reference evidence="4 5" key="1">
    <citation type="submission" date="2022-09" db="EMBL/GenBank/DDBJ databases">
        <authorList>
            <person name="Palmer J.M."/>
        </authorList>
    </citation>
    <scope>NUCLEOTIDE SEQUENCE [LARGE SCALE GENOMIC DNA]</scope>
    <source>
        <strain evidence="4 5">DSM 7382</strain>
    </source>
</reference>
<keyword evidence="2" id="KW-1133">Transmembrane helix</keyword>
<feature type="region of interest" description="Disordered" evidence="1">
    <location>
        <begin position="97"/>
        <end position="153"/>
    </location>
</feature>
<evidence type="ECO:0000256" key="2">
    <source>
        <dbReference type="SAM" id="Phobius"/>
    </source>
</evidence>
<keyword evidence="2" id="KW-0472">Membrane</keyword>
<evidence type="ECO:0000313" key="4">
    <source>
        <dbReference type="EMBL" id="KAK7696421.1"/>
    </source>
</evidence>
<feature type="transmembrane region" description="Helical" evidence="2">
    <location>
        <begin position="46"/>
        <end position="71"/>
    </location>
</feature>
<evidence type="ECO:0000313" key="5">
    <source>
        <dbReference type="Proteomes" id="UP001385951"/>
    </source>
</evidence>
<gene>
    <name evidence="4" type="ORF">QCA50_001078</name>
</gene>